<gene>
    <name evidence="1" type="ORF">IFM89_034555</name>
</gene>
<sequence length="412" mass="45341">MERWAGLLRVKINPHSGPLFTVAASLSLSPSSKSLTVPTTNAIFFTGDKVEGTGNSVIERLSNNRNIAEILVSKYSRLGVSVNAWVVEASVFNGPFAVYKEFIPCVNSWGEPKCYDHLAFPASSSTVSLLSKCLEERERERPGTNKESALELAGNTGPAHSLLSCSLSPKADIRPLSFETCCNSLLEKFLRKSGAAFGIPEYVDGRRKCDAPQVYQFSVKKVINGGDREASEVRVSTSFLHQAKTVVFGFSKGGTVLNQLLTELAHTKFLPPSNLLTKDMLRENCSEAWEESQVLPSSKESLLNSISEIHYVDVGLNSAGAYLTDNSVIEKVADRVMHGAGGFRVALHGTPRQWGDSRRSWITNEKERLLQLLEVAAQKTAGRIQVCERLYFGNNLPNLQMHFEIIENLDVS</sequence>
<organism evidence="1 2">
    <name type="scientific">Coptis chinensis</name>
    <dbReference type="NCBI Taxonomy" id="261450"/>
    <lineage>
        <taxon>Eukaryota</taxon>
        <taxon>Viridiplantae</taxon>
        <taxon>Streptophyta</taxon>
        <taxon>Embryophyta</taxon>
        <taxon>Tracheophyta</taxon>
        <taxon>Spermatophyta</taxon>
        <taxon>Magnoliopsida</taxon>
        <taxon>Ranunculales</taxon>
        <taxon>Ranunculaceae</taxon>
        <taxon>Coptidoideae</taxon>
        <taxon>Coptis</taxon>
    </lineage>
</organism>
<dbReference type="PANTHER" id="PTHR31296">
    <property type="entry name" value="UPF0565 PROTEIN C2ORF69"/>
    <property type="match status" value="1"/>
</dbReference>
<dbReference type="Pfam" id="PF10561">
    <property type="entry name" value="C2orf69"/>
    <property type="match status" value="1"/>
</dbReference>
<dbReference type="PANTHER" id="PTHR31296:SF1">
    <property type="entry name" value="MITOCHONDRIAL PROTEIN C2ORF69"/>
    <property type="match status" value="1"/>
</dbReference>
<dbReference type="Proteomes" id="UP000631114">
    <property type="component" value="Unassembled WGS sequence"/>
</dbReference>
<reference evidence="1 2" key="1">
    <citation type="submission" date="2020-10" db="EMBL/GenBank/DDBJ databases">
        <title>The Coptis chinensis genome and diversification of protoberbering-type alkaloids.</title>
        <authorList>
            <person name="Wang B."/>
            <person name="Shu S."/>
            <person name="Song C."/>
            <person name="Liu Y."/>
        </authorList>
    </citation>
    <scope>NUCLEOTIDE SEQUENCE [LARGE SCALE GENOMIC DNA]</scope>
    <source>
        <strain evidence="1">HL-2020</strain>
        <tissue evidence="1">Leaf</tissue>
    </source>
</reference>
<dbReference type="AlphaFoldDB" id="A0A835HS21"/>
<evidence type="ECO:0000313" key="1">
    <source>
        <dbReference type="EMBL" id="KAF9603222.1"/>
    </source>
</evidence>
<keyword evidence="2" id="KW-1185">Reference proteome</keyword>
<name>A0A835HS21_9MAGN</name>
<proteinExistence type="predicted"/>
<dbReference type="OrthoDB" id="419333at2759"/>
<protein>
    <submittedName>
        <fullName evidence="1">Uncharacterized protein</fullName>
    </submittedName>
</protein>
<dbReference type="GO" id="GO:0005739">
    <property type="term" value="C:mitochondrion"/>
    <property type="evidence" value="ECO:0007669"/>
    <property type="project" value="TreeGrafter"/>
</dbReference>
<comment type="caution">
    <text evidence="1">The sequence shown here is derived from an EMBL/GenBank/DDBJ whole genome shotgun (WGS) entry which is preliminary data.</text>
</comment>
<dbReference type="EMBL" id="JADFTS010000006">
    <property type="protein sequence ID" value="KAF9603222.1"/>
    <property type="molecule type" value="Genomic_DNA"/>
</dbReference>
<evidence type="ECO:0000313" key="2">
    <source>
        <dbReference type="Proteomes" id="UP000631114"/>
    </source>
</evidence>
<dbReference type="InterPro" id="IPR018881">
    <property type="entry name" value="C2orf69_mit"/>
</dbReference>
<accession>A0A835HS21</accession>